<sequence length="150" mass="17576">MMRTKYLLIGLVSMALLGLTSCRGVYQYNNARTMDMSPTEVRLDLQLDDFELLGETSITVDTRTYLGIFRKIDSINGEEYNFREVRKVKLVGWNHIDLSPTLKKAAYKIVEEYPDADYYVPVYKKRVIERLFLGRYQKETAVIKAYKVRQ</sequence>
<dbReference type="PROSITE" id="PS51257">
    <property type="entry name" value="PROKAR_LIPOPROTEIN"/>
    <property type="match status" value="1"/>
</dbReference>
<accession>A0A9D9DRN0</accession>
<reference evidence="1" key="1">
    <citation type="submission" date="2020-10" db="EMBL/GenBank/DDBJ databases">
        <authorList>
            <person name="Gilroy R."/>
        </authorList>
    </citation>
    <scope>NUCLEOTIDE SEQUENCE</scope>
    <source>
        <strain evidence="1">2889</strain>
    </source>
</reference>
<evidence type="ECO:0000313" key="1">
    <source>
        <dbReference type="EMBL" id="MBO8432669.1"/>
    </source>
</evidence>
<evidence type="ECO:0000313" key="2">
    <source>
        <dbReference type="Proteomes" id="UP000823612"/>
    </source>
</evidence>
<dbReference type="EMBL" id="JADIMZ010000080">
    <property type="protein sequence ID" value="MBO8432669.1"/>
    <property type="molecule type" value="Genomic_DNA"/>
</dbReference>
<name>A0A9D9DRN0_9BACT</name>
<dbReference type="Proteomes" id="UP000823612">
    <property type="component" value="Unassembled WGS sequence"/>
</dbReference>
<gene>
    <name evidence="1" type="ORF">IAB08_05195</name>
</gene>
<organism evidence="1 2">
    <name type="scientific">Candidatus Pullibacteroides excrementavium</name>
    <dbReference type="NCBI Taxonomy" id="2840905"/>
    <lineage>
        <taxon>Bacteria</taxon>
        <taxon>Pseudomonadati</taxon>
        <taxon>Bacteroidota</taxon>
        <taxon>Bacteroidia</taxon>
        <taxon>Bacteroidales</taxon>
        <taxon>Candidatus Pullibacteroides</taxon>
    </lineage>
</organism>
<proteinExistence type="predicted"/>
<dbReference type="AlphaFoldDB" id="A0A9D9DRN0"/>
<evidence type="ECO:0008006" key="3">
    <source>
        <dbReference type="Google" id="ProtNLM"/>
    </source>
</evidence>
<protein>
    <recommendedName>
        <fullName evidence="3">Lipoprotein</fullName>
    </recommendedName>
</protein>
<reference evidence="1" key="2">
    <citation type="journal article" date="2021" name="PeerJ">
        <title>Extensive microbial diversity within the chicken gut microbiome revealed by metagenomics and culture.</title>
        <authorList>
            <person name="Gilroy R."/>
            <person name="Ravi A."/>
            <person name="Getino M."/>
            <person name="Pursley I."/>
            <person name="Horton D.L."/>
            <person name="Alikhan N.F."/>
            <person name="Baker D."/>
            <person name="Gharbi K."/>
            <person name="Hall N."/>
            <person name="Watson M."/>
            <person name="Adriaenssens E.M."/>
            <person name="Foster-Nyarko E."/>
            <person name="Jarju S."/>
            <person name="Secka A."/>
            <person name="Antonio M."/>
            <person name="Oren A."/>
            <person name="Chaudhuri R.R."/>
            <person name="La Ragione R."/>
            <person name="Hildebrand F."/>
            <person name="Pallen M.J."/>
        </authorList>
    </citation>
    <scope>NUCLEOTIDE SEQUENCE</scope>
    <source>
        <strain evidence="1">2889</strain>
    </source>
</reference>
<comment type="caution">
    <text evidence="1">The sequence shown here is derived from an EMBL/GenBank/DDBJ whole genome shotgun (WGS) entry which is preliminary data.</text>
</comment>